<keyword evidence="2" id="KW-0964">Secreted</keyword>
<evidence type="ECO:0000256" key="6">
    <source>
        <dbReference type="SAM" id="SignalP"/>
    </source>
</evidence>
<evidence type="ECO:0000256" key="1">
    <source>
        <dbReference type="ARBA" id="ARBA00004613"/>
    </source>
</evidence>
<evidence type="ECO:0000313" key="9">
    <source>
        <dbReference type="Proteomes" id="UP001497453"/>
    </source>
</evidence>
<feature type="region of interest" description="Disordered" evidence="5">
    <location>
        <begin position="154"/>
        <end position="193"/>
    </location>
</feature>
<evidence type="ECO:0000259" key="7">
    <source>
        <dbReference type="PROSITE" id="PS52012"/>
    </source>
</evidence>
<dbReference type="Proteomes" id="UP001497453">
    <property type="component" value="Chromosome 6"/>
</dbReference>
<evidence type="ECO:0000256" key="5">
    <source>
        <dbReference type="SAM" id="MobiDB-lite"/>
    </source>
</evidence>
<dbReference type="Pfam" id="PF05730">
    <property type="entry name" value="CFEM"/>
    <property type="match status" value="1"/>
</dbReference>
<dbReference type="InterPro" id="IPR008427">
    <property type="entry name" value="Extracellular_membr_CFEM_dom"/>
</dbReference>
<dbReference type="PROSITE" id="PS52012">
    <property type="entry name" value="CFEM"/>
    <property type="match status" value="1"/>
</dbReference>
<protein>
    <recommendedName>
        <fullName evidence="7">CFEM domain-containing protein</fullName>
    </recommendedName>
</protein>
<evidence type="ECO:0000256" key="3">
    <source>
        <dbReference type="ARBA" id="ARBA00022729"/>
    </source>
</evidence>
<proteinExistence type="predicted"/>
<sequence>MVPRMLSLPIPLALLLWPIALALGQGSLTPPPISAPESSPSVSASRTSSSASSAANGTSSVNATSIASATSSANFPSLSGYSPCVANCLGMAVSETGCNSLVDVQCFCTNTTRFTRSIVNCISSECPGDLTNAETLSQQFCNVASPSVSLSFPSPLPTQSSSSSPSSSSSRSASLTSSVPSVPTSINTSVPTTTPSGSGALGIFGQLSADNLVGAVVIAWSLTLFSSALSW</sequence>
<feature type="compositionally biased region" description="Low complexity" evidence="5">
    <location>
        <begin position="35"/>
        <end position="58"/>
    </location>
</feature>
<feature type="region of interest" description="Disordered" evidence="5">
    <location>
        <begin position="32"/>
        <end position="58"/>
    </location>
</feature>
<keyword evidence="3 6" id="KW-0732">Signal</keyword>
<reference evidence="9" key="1">
    <citation type="submission" date="2024-04" db="EMBL/GenBank/DDBJ databases">
        <authorList>
            <person name="Shaw F."/>
            <person name="Minotto A."/>
        </authorList>
    </citation>
    <scope>NUCLEOTIDE SEQUENCE [LARGE SCALE GENOMIC DNA]</scope>
</reference>
<dbReference type="EMBL" id="OZ037949">
    <property type="protein sequence ID" value="CAL1711837.1"/>
    <property type="molecule type" value="Genomic_DNA"/>
</dbReference>
<evidence type="ECO:0000256" key="2">
    <source>
        <dbReference type="ARBA" id="ARBA00022525"/>
    </source>
</evidence>
<feature type="chain" id="PRO_5045790787" description="CFEM domain-containing protein" evidence="6">
    <location>
        <begin position="25"/>
        <end position="231"/>
    </location>
</feature>
<evidence type="ECO:0000256" key="4">
    <source>
        <dbReference type="ARBA" id="ARBA00023157"/>
    </source>
</evidence>
<feature type="domain" description="CFEM" evidence="7">
    <location>
        <begin position="56"/>
        <end position="172"/>
    </location>
</feature>
<feature type="signal peptide" evidence="6">
    <location>
        <begin position="1"/>
        <end position="24"/>
    </location>
</feature>
<organism evidence="8 9">
    <name type="scientific">Somion occarium</name>
    <dbReference type="NCBI Taxonomy" id="3059160"/>
    <lineage>
        <taxon>Eukaryota</taxon>
        <taxon>Fungi</taxon>
        <taxon>Dikarya</taxon>
        <taxon>Basidiomycota</taxon>
        <taxon>Agaricomycotina</taxon>
        <taxon>Agaricomycetes</taxon>
        <taxon>Polyporales</taxon>
        <taxon>Cerrenaceae</taxon>
        <taxon>Somion</taxon>
    </lineage>
</organism>
<keyword evidence="9" id="KW-1185">Reference proteome</keyword>
<evidence type="ECO:0000313" key="8">
    <source>
        <dbReference type="EMBL" id="CAL1711837.1"/>
    </source>
</evidence>
<comment type="subcellular location">
    <subcellularLocation>
        <location evidence="1">Secreted</location>
    </subcellularLocation>
</comment>
<gene>
    <name evidence="8" type="ORF">GFSPODELE1_LOCUS8523</name>
</gene>
<keyword evidence="4" id="KW-1015">Disulfide bond</keyword>
<name>A0ABP1DY62_9APHY</name>
<accession>A0ABP1DY62</accession>